<dbReference type="EMBL" id="JAKIKU010000004">
    <property type="protein sequence ID" value="MCL1045444.1"/>
    <property type="molecule type" value="Genomic_DNA"/>
</dbReference>
<dbReference type="SUPFAM" id="SSF111369">
    <property type="entry name" value="HlyD-like secretion proteins"/>
    <property type="match status" value="1"/>
</dbReference>
<comment type="similarity">
    <text evidence="1">Belongs to the membrane fusion protein (MFP) (TC 8.A.1) family.</text>
</comment>
<organism evidence="3 4">
    <name type="scientific">Shewanella electrodiphila</name>
    <dbReference type="NCBI Taxonomy" id="934143"/>
    <lineage>
        <taxon>Bacteria</taxon>
        <taxon>Pseudomonadati</taxon>
        <taxon>Pseudomonadota</taxon>
        <taxon>Gammaproteobacteria</taxon>
        <taxon>Alteromonadales</taxon>
        <taxon>Shewanellaceae</taxon>
        <taxon>Shewanella</taxon>
    </lineage>
</organism>
<sequence>MKTLFPHKILSTHKKLSTHKRFSSHKLVSHKVRNTLAVLVSLIAITACTPKVTIEPTETLVKTYTLPRANNEVIREFNGVARAQDLTNLSFRVEGRIERIPATKGKVVEKGELLAVLEKRDFTIALSDRQARKEVSYKQAQRGKQLVDSKLMAQSEYDQMNAQYLVAKAEEKQAELYLQYTELRAPFSGIVSDVFLESFENVQPGVSVLSMQKVERIEVDVQIPDVLIAVSKKEEDRKQQARLKVSFEAFPNTTFEGRLLEVNTEKDPLTSTYIATIAVDLDPQYKVLEGMPAKVEVNLSDMTYTYNREYLVPIEAVVMQDGSDINTQASGVWLYNPSDKSIEYRSVTLGVIVGNDIEVTSGLEDGLTIITTGAARLVKGQRVKLIEGA</sequence>
<evidence type="ECO:0000313" key="4">
    <source>
        <dbReference type="Proteomes" id="UP001202134"/>
    </source>
</evidence>
<dbReference type="Gene3D" id="2.40.420.20">
    <property type="match status" value="1"/>
</dbReference>
<dbReference type="PANTHER" id="PTHR30469:SF20">
    <property type="entry name" value="EFFLUX RND TRANSPORTER PERIPLASMIC ADAPTOR SUBUNIT"/>
    <property type="match status" value="1"/>
</dbReference>
<comment type="caution">
    <text evidence="3">The sequence shown here is derived from an EMBL/GenBank/DDBJ whole genome shotgun (WGS) entry which is preliminary data.</text>
</comment>
<proteinExistence type="inferred from homology"/>
<dbReference type="NCBIfam" id="TIGR01730">
    <property type="entry name" value="RND_mfp"/>
    <property type="match status" value="1"/>
</dbReference>
<dbReference type="InterPro" id="IPR006143">
    <property type="entry name" value="RND_pump_MFP"/>
</dbReference>
<evidence type="ECO:0000313" key="3">
    <source>
        <dbReference type="EMBL" id="MCL1045444.1"/>
    </source>
</evidence>
<evidence type="ECO:0000259" key="2">
    <source>
        <dbReference type="Pfam" id="PF25973"/>
    </source>
</evidence>
<dbReference type="Gene3D" id="1.10.287.470">
    <property type="entry name" value="Helix hairpin bin"/>
    <property type="match status" value="1"/>
</dbReference>
<dbReference type="Gene3D" id="2.40.30.170">
    <property type="match status" value="1"/>
</dbReference>
<dbReference type="RefSeq" id="WP_248955504.1">
    <property type="nucleotide sequence ID" value="NZ_JAKIKU010000004.1"/>
</dbReference>
<dbReference type="Pfam" id="PF25973">
    <property type="entry name" value="BSH_CzcB"/>
    <property type="match status" value="1"/>
</dbReference>
<name>A0ABT0KP17_9GAMM</name>
<reference evidence="3 4" key="1">
    <citation type="submission" date="2022-01" db="EMBL/GenBank/DDBJ databases">
        <title>Whole genome-based taxonomy of the Shewanellaceae.</title>
        <authorList>
            <person name="Martin-Rodriguez A.J."/>
        </authorList>
    </citation>
    <scope>NUCLEOTIDE SEQUENCE [LARGE SCALE GENOMIC DNA]</scope>
    <source>
        <strain evidence="3 4">DSM 24955</strain>
    </source>
</reference>
<dbReference type="InterPro" id="IPR058647">
    <property type="entry name" value="BSH_CzcB-like"/>
</dbReference>
<gene>
    <name evidence="3" type="ORF">L2737_08910</name>
</gene>
<protein>
    <submittedName>
        <fullName evidence="3">Efflux RND transporter periplasmic adaptor subunit</fullName>
    </submittedName>
</protein>
<dbReference type="PANTHER" id="PTHR30469">
    <property type="entry name" value="MULTIDRUG RESISTANCE PROTEIN MDTA"/>
    <property type="match status" value="1"/>
</dbReference>
<dbReference type="Proteomes" id="UP001202134">
    <property type="component" value="Unassembled WGS sequence"/>
</dbReference>
<evidence type="ECO:0000256" key="1">
    <source>
        <dbReference type="ARBA" id="ARBA00009477"/>
    </source>
</evidence>
<dbReference type="Gene3D" id="2.40.50.100">
    <property type="match status" value="1"/>
</dbReference>
<keyword evidence="4" id="KW-1185">Reference proteome</keyword>
<feature type="domain" description="CzcB-like barrel-sandwich hybrid" evidence="2">
    <location>
        <begin position="89"/>
        <end position="194"/>
    </location>
</feature>
<accession>A0ABT0KP17</accession>